<dbReference type="InterPro" id="IPR054597">
    <property type="entry name" value="FeeM_cat"/>
</dbReference>
<dbReference type="Gene3D" id="3.40.630.30">
    <property type="match status" value="1"/>
</dbReference>
<dbReference type="GO" id="GO:0004760">
    <property type="term" value="F:L-serine-pyruvate transaminase activity"/>
    <property type="evidence" value="ECO:0007669"/>
    <property type="project" value="TreeGrafter"/>
</dbReference>
<evidence type="ECO:0000256" key="2">
    <source>
        <dbReference type="ARBA" id="ARBA00022898"/>
    </source>
</evidence>
<organism evidence="4 5">
    <name type="scientific">Allocatelliglobosispora scoriae</name>
    <dbReference type="NCBI Taxonomy" id="643052"/>
    <lineage>
        <taxon>Bacteria</taxon>
        <taxon>Bacillati</taxon>
        <taxon>Actinomycetota</taxon>
        <taxon>Actinomycetes</taxon>
        <taxon>Micromonosporales</taxon>
        <taxon>Micromonosporaceae</taxon>
        <taxon>Allocatelliglobosispora</taxon>
    </lineage>
</organism>
<comment type="cofactor">
    <cofactor evidence="1">
        <name>pyridoxal 5'-phosphate</name>
        <dbReference type="ChEBI" id="CHEBI:597326"/>
    </cofactor>
</comment>
<evidence type="ECO:0000256" key="1">
    <source>
        <dbReference type="ARBA" id="ARBA00001933"/>
    </source>
</evidence>
<dbReference type="GO" id="GO:0019265">
    <property type="term" value="P:glycine biosynthetic process, by transamination of glyoxylate"/>
    <property type="evidence" value="ECO:0007669"/>
    <property type="project" value="TreeGrafter"/>
</dbReference>
<feature type="domain" description="N-acetyltransferase" evidence="3">
    <location>
        <begin position="29"/>
        <end position="192"/>
    </location>
</feature>
<keyword evidence="2" id="KW-0663">Pyridoxal phosphate</keyword>
<keyword evidence="4" id="KW-0687">Ribonucleoprotein</keyword>
<dbReference type="GO" id="GO:0008453">
    <property type="term" value="F:alanine-glyoxylate transaminase activity"/>
    <property type="evidence" value="ECO:0007669"/>
    <property type="project" value="TreeGrafter"/>
</dbReference>
<dbReference type="SUPFAM" id="SSF55729">
    <property type="entry name" value="Acyl-CoA N-acyltransferases (Nat)"/>
    <property type="match status" value="1"/>
</dbReference>
<proteinExistence type="predicted"/>
<dbReference type="PANTHER" id="PTHR21152">
    <property type="entry name" value="AMINOTRANSFERASE CLASS V"/>
    <property type="match status" value="1"/>
</dbReference>
<dbReference type="InterPro" id="IPR015424">
    <property type="entry name" value="PyrdxlP-dep_Trfase"/>
</dbReference>
<dbReference type="InterPro" id="IPR016181">
    <property type="entry name" value="Acyl_CoA_acyltransferase"/>
</dbReference>
<dbReference type="GO" id="GO:0005840">
    <property type="term" value="C:ribosome"/>
    <property type="evidence" value="ECO:0007669"/>
    <property type="project" value="UniProtKB-KW"/>
</dbReference>
<dbReference type="EMBL" id="JACHMN010000003">
    <property type="protein sequence ID" value="MBB5872624.1"/>
    <property type="molecule type" value="Genomic_DNA"/>
</dbReference>
<dbReference type="PROSITE" id="PS51186">
    <property type="entry name" value="GNAT"/>
    <property type="match status" value="1"/>
</dbReference>
<sequence>MTRTQELVEIGRGLVVTVLQGYLAEMPTLTYKIADSSAEHEAIHRLNHRTFVDEIPQHRPAPDGLLVDRFHAENTYAICLDGDEVIGMVAGRSTRPFSLDSKVRELDRHLPRDRTPVEIRLLAVDPRHRSSAILGRLLMMIATHFADQGCDLAVISGTTRALEMYRRMGFVPFGPLTGEPGAHYQPMYLTIEDARRTSWSGVGGTGGPPQNFLPGPVAVAPEVTAAFSRPPDYHRSPQYLDLVRDLHKRLAGFVGAEHAQLLLGSGTLANDAIAAQLKLLGRPGVVLTGGEFGERLADHAARMGLDHTVLATAWGAPTPWLELSQALAKLPPGGWLWAVHCETSTGRLTDLPRLAAVCAAAGVKLCVDAISSMGTLPVDLSSAYLASGASGKALGAYPGLSIVFSQEVPRSAPGRIPRYLDLGTYAEADGIAFTQSSNLVRALDTALGRPDWPDRYSRLARAARWLHARLDRMGLPAMTPIDEAAPGICTMALPPTLDAAVIGARMEAAGYLLAYQSGYLRDRNWLQISLMGAWTWPGLRGLVTTLTESTAPRDDARRVGAPQDHRNS</sequence>
<keyword evidence="4" id="KW-0032">Aminotransferase</keyword>
<protein>
    <submittedName>
        <fullName evidence="4">Aspartate aminotransferase-like enzyme/ribosomal protein S18 acetylase RimI-like enzyme</fullName>
    </submittedName>
</protein>
<dbReference type="GO" id="GO:0016747">
    <property type="term" value="F:acyltransferase activity, transferring groups other than amino-acyl groups"/>
    <property type="evidence" value="ECO:0007669"/>
    <property type="project" value="InterPro"/>
</dbReference>
<dbReference type="InterPro" id="IPR000182">
    <property type="entry name" value="GNAT_dom"/>
</dbReference>
<gene>
    <name evidence="4" type="ORF">F4553_006058</name>
</gene>
<dbReference type="Gene3D" id="3.40.640.10">
    <property type="entry name" value="Type I PLP-dependent aspartate aminotransferase-like (Major domain)"/>
    <property type="match status" value="1"/>
</dbReference>
<keyword evidence="4" id="KW-0689">Ribosomal protein</keyword>
<accession>A0A841BWU1</accession>
<dbReference type="Proteomes" id="UP000587527">
    <property type="component" value="Unassembled WGS sequence"/>
</dbReference>
<keyword evidence="5" id="KW-1185">Reference proteome</keyword>
<evidence type="ECO:0000313" key="4">
    <source>
        <dbReference type="EMBL" id="MBB5872624.1"/>
    </source>
</evidence>
<dbReference type="InterPro" id="IPR015422">
    <property type="entry name" value="PyrdxlP-dep_Trfase_small"/>
</dbReference>
<comment type="caution">
    <text evidence="4">The sequence shown here is derived from an EMBL/GenBank/DDBJ whole genome shotgun (WGS) entry which is preliminary data.</text>
</comment>
<dbReference type="InterPro" id="IPR015421">
    <property type="entry name" value="PyrdxlP-dep_Trfase_major"/>
</dbReference>
<evidence type="ECO:0000259" key="3">
    <source>
        <dbReference type="PROSITE" id="PS51186"/>
    </source>
</evidence>
<dbReference type="AlphaFoldDB" id="A0A841BWU1"/>
<dbReference type="SUPFAM" id="SSF53383">
    <property type="entry name" value="PLP-dependent transferases"/>
    <property type="match status" value="1"/>
</dbReference>
<evidence type="ECO:0000313" key="5">
    <source>
        <dbReference type="Proteomes" id="UP000587527"/>
    </source>
</evidence>
<reference evidence="4 5" key="1">
    <citation type="submission" date="2020-08" db="EMBL/GenBank/DDBJ databases">
        <title>Sequencing the genomes of 1000 actinobacteria strains.</title>
        <authorList>
            <person name="Klenk H.-P."/>
        </authorList>
    </citation>
    <scope>NUCLEOTIDE SEQUENCE [LARGE SCALE GENOMIC DNA]</scope>
    <source>
        <strain evidence="4 5">DSM 45362</strain>
    </source>
</reference>
<dbReference type="PANTHER" id="PTHR21152:SF40">
    <property type="entry name" value="ALANINE--GLYOXYLATE AMINOTRANSFERASE"/>
    <property type="match status" value="1"/>
</dbReference>
<name>A0A841BWU1_9ACTN</name>
<dbReference type="Gene3D" id="3.90.1150.10">
    <property type="entry name" value="Aspartate Aminotransferase, domain 1"/>
    <property type="match status" value="1"/>
</dbReference>
<dbReference type="Pfam" id="PF21926">
    <property type="entry name" value="FeeM"/>
    <property type="match status" value="1"/>
</dbReference>
<keyword evidence="4" id="KW-0808">Transferase</keyword>